<evidence type="ECO:0000256" key="1">
    <source>
        <dbReference type="SAM" id="MobiDB-lite"/>
    </source>
</evidence>
<name>D3Z3I5_MOUSE</name>
<dbReference type="Antibodypedia" id="48541">
    <property type="antibodies" value="9 antibodies from 7 providers"/>
</dbReference>
<reference evidence="2" key="4">
    <citation type="submission" date="2025-09" db="UniProtKB">
        <authorList>
            <consortium name="Ensembl"/>
        </authorList>
    </citation>
    <scope>IDENTIFICATION</scope>
    <source>
        <strain evidence="2">C57BL/6J</strain>
    </source>
</reference>
<evidence type="ECO:0000313" key="2">
    <source>
        <dbReference type="Ensembl" id="ENSMUSP00000116827.2"/>
    </source>
</evidence>
<reference evidence="2 4" key="2">
    <citation type="journal article" date="2011" name="PLoS Biol.">
        <title>Modernizing reference genome assemblies.</title>
        <authorList>
            <person name="Church D.M."/>
            <person name="Schneider V.A."/>
            <person name="Graves T."/>
            <person name="Auger K."/>
            <person name="Cunningham F."/>
            <person name="Bouk N."/>
            <person name="Chen H.C."/>
            <person name="Agarwala R."/>
            <person name="McLaren W.M."/>
            <person name="Ritchie G.R."/>
            <person name="Albracht D."/>
            <person name="Kremitzki M."/>
            <person name="Rock S."/>
            <person name="Kotkiewicz H."/>
            <person name="Kremitzki C."/>
            <person name="Wollam A."/>
            <person name="Trani L."/>
            <person name="Fulton L."/>
            <person name="Fulton R."/>
            <person name="Matthews L."/>
            <person name="Whitehead S."/>
            <person name="Chow W."/>
            <person name="Torrance J."/>
            <person name="Dunn M."/>
            <person name="Harden G."/>
            <person name="Threadgold G."/>
            <person name="Wood J."/>
            <person name="Collins J."/>
            <person name="Heath P."/>
            <person name="Griffiths G."/>
            <person name="Pelan S."/>
            <person name="Grafham D."/>
            <person name="Eichler E.E."/>
            <person name="Weinstock G."/>
            <person name="Mardis E.R."/>
            <person name="Wilson R.K."/>
            <person name="Howe K."/>
            <person name="Flicek P."/>
            <person name="Hubbard T."/>
        </authorList>
    </citation>
    <scope>NUCLEOTIDE SEQUENCE [LARGE SCALE GENOMIC DNA]</scope>
    <source>
        <strain evidence="2 4">C57BL/6J</strain>
    </source>
</reference>
<dbReference type="GeneTree" id="ENSGT00390000007203"/>
<feature type="non-terminal residue" evidence="2">
    <location>
        <position position="179"/>
    </location>
</feature>
<dbReference type="HOGENOM" id="CLU_1506817_0_0_1"/>
<feature type="region of interest" description="Disordered" evidence="1">
    <location>
        <begin position="1"/>
        <end position="42"/>
    </location>
</feature>
<dbReference type="Proteomes" id="UP000000589">
    <property type="component" value="Chromosome 7"/>
</dbReference>
<dbReference type="VEuPathDB" id="HostDB:ENSMUSG00000015980"/>
<proteinExistence type="predicted"/>
<reference evidence="2" key="3">
    <citation type="submission" date="2025-08" db="UniProtKB">
        <authorList>
            <consortium name="Ensembl"/>
        </authorList>
    </citation>
    <scope>IDENTIFICATION</scope>
    <source>
        <strain evidence="2">C57BL/6J</strain>
    </source>
</reference>
<reference evidence="2 4" key="1">
    <citation type="journal article" date="2009" name="PLoS Biol.">
        <title>Lineage-specific biology revealed by a finished genome assembly of the mouse.</title>
        <authorList>
            <consortium name="Mouse Genome Sequencing Consortium"/>
            <person name="Church D.M."/>
            <person name="Goodstadt L."/>
            <person name="Hillier L.W."/>
            <person name="Zody M.C."/>
            <person name="Goldstein S."/>
            <person name="She X."/>
            <person name="Bult C.J."/>
            <person name="Agarwala R."/>
            <person name="Cherry J.L."/>
            <person name="DiCuccio M."/>
            <person name="Hlavina W."/>
            <person name="Kapustin Y."/>
            <person name="Meric P."/>
            <person name="Maglott D."/>
            <person name="Birtle Z."/>
            <person name="Marques A.C."/>
            <person name="Graves T."/>
            <person name="Zhou S."/>
            <person name="Teague B."/>
            <person name="Potamousis K."/>
            <person name="Churas C."/>
            <person name="Place M."/>
            <person name="Herschleb J."/>
            <person name="Runnheim R."/>
            <person name="Forrest D."/>
            <person name="Amos-Landgraf J."/>
            <person name="Schwartz D.C."/>
            <person name="Cheng Z."/>
            <person name="Lindblad-Toh K."/>
            <person name="Eichler E.E."/>
            <person name="Ponting C.P."/>
        </authorList>
    </citation>
    <scope>NUCLEOTIDE SEQUENCE [LARGE SCALE GENOMIC DNA]</scope>
    <source>
        <strain evidence="2 4">C57BL/6J</strain>
    </source>
</reference>
<feature type="compositionally biased region" description="Basic and acidic residues" evidence="1">
    <location>
        <begin position="12"/>
        <end position="27"/>
    </location>
</feature>
<keyword evidence="4" id="KW-1185">Reference proteome</keyword>
<evidence type="ECO:0000313" key="3">
    <source>
        <dbReference type="MGI" id="MGI:1923862"/>
    </source>
</evidence>
<evidence type="ECO:0000313" key="4">
    <source>
        <dbReference type="Proteomes" id="UP000000589"/>
    </source>
</evidence>
<accession>D3Z3I5</accession>
<dbReference type="AlphaFoldDB" id="D3Z3I5"/>
<sequence>MEDTSPQAVAEKAAKDPKAAKDLKDDAAAATKSFPDHFSREGDDQMDFEGVIFSSSPVLDLSQRGLRHLGKFFKIPNLQNTTIAINNLQEPGSHLYQEDGIRRVGSSDTLTGGSCQWLPRVGRQHNAITPAEEFAQGDSGGFLPTAAQPDMAGPPLQQNQGSSIWDWLSQTFENFASRT</sequence>
<dbReference type="AGR" id="MGI:1923862"/>
<dbReference type="Ensembl" id="ENSMUST00000135509.2">
    <property type="protein sequence ID" value="ENSMUSP00000116827.2"/>
    <property type="gene ID" value="ENSMUSG00000015980.15"/>
</dbReference>
<gene>
    <name evidence="2 3" type="primary">Lrrc27</name>
</gene>
<dbReference type="ExpressionAtlas" id="D3Z3I5">
    <property type="expression patterns" value="baseline and differential"/>
</dbReference>
<organism evidence="2 4">
    <name type="scientific">Mus musculus</name>
    <name type="common">Mouse</name>
    <dbReference type="NCBI Taxonomy" id="10090"/>
    <lineage>
        <taxon>Eukaryota</taxon>
        <taxon>Metazoa</taxon>
        <taxon>Chordata</taxon>
        <taxon>Craniata</taxon>
        <taxon>Vertebrata</taxon>
        <taxon>Euteleostomi</taxon>
        <taxon>Mammalia</taxon>
        <taxon>Eutheria</taxon>
        <taxon>Euarchontoglires</taxon>
        <taxon>Glires</taxon>
        <taxon>Rodentia</taxon>
        <taxon>Myomorpha</taxon>
        <taxon>Muroidea</taxon>
        <taxon>Muridae</taxon>
        <taxon>Murinae</taxon>
        <taxon>Mus</taxon>
        <taxon>Mus</taxon>
    </lineage>
</organism>
<dbReference type="Bgee" id="ENSMUSG00000015980">
    <property type="expression patterns" value="Expressed in spermatid and 63 other cell types or tissues"/>
</dbReference>
<protein>
    <submittedName>
        <fullName evidence="2">Leucine rich repeat containing 27</fullName>
    </submittedName>
</protein>
<dbReference type="MGI" id="MGI:1923862">
    <property type="gene designation" value="Lrrc27"/>
</dbReference>
<dbReference type="ProteomicsDB" id="316862"/>